<comment type="caution">
    <text evidence="1">The sequence shown here is derived from an EMBL/GenBank/DDBJ whole genome shotgun (WGS) entry which is preliminary data.</text>
</comment>
<dbReference type="AlphaFoldDB" id="A0A8K0UN41"/>
<keyword evidence="2" id="KW-1185">Reference proteome</keyword>
<dbReference type="EMBL" id="JAEVFJ010000019">
    <property type="protein sequence ID" value="KAH8099665.1"/>
    <property type="molecule type" value="Genomic_DNA"/>
</dbReference>
<protein>
    <submittedName>
        <fullName evidence="1">Uncharacterized protein</fullName>
    </submittedName>
</protein>
<dbReference type="Proteomes" id="UP000813824">
    <property type="component" value="Unassembled WGS sequence"/>
</dbReference>
<evidence type="ECO:0000313" key="1">
    <source>
        <dbReference type="EMBL" id="KAH8099665.1"/>
    </source>
</evidence>
<sequence length="431" mass="48509">MFIHSPIPEIMAIILDTLRDNKPTLAACVAVSRSWRSHALPVLFHFQKWTVKYARGHRSYESLSRLLNKPANSIAAHLVTLEIGSRSGRLHMVGRDGYVDASLMASIVRPLSALQDLTFDGVTMVGAPDLLTSLDTRLLPKRHLKRLYIKRMTAFEAVVLFILVHFSAIEKLSLETVSVPQDASLSSSAVPLSDIQPLFPYVSTLTVDAQVHKVLRRFLLDVFFQRRAMPCGARSLQFPGNWEDAFEIGERIRAAAEMRLKVLSIDMANRYAVLEEHFGRPVSIEMLERLNLSSQPALDTLSVTLLTSEVVEGINVLSWSILFGVLSLLPPTSALAHLTLRLNVICTDSASLRRQLEQYKWRELREGIARFRSFERLSVRVLAPSMNVEEARDVVESRLKGWRVAGRTVELDVRCDPKSNFSFSGNSWSFV</sequence>
<accession>A0A8K0UN41</accession>
<name>A0A8K0UN41_9AGAR</name>
<gene>
    <name evidence="1" type="ORF">BXZ70DRAFT_241671</name>
</gene>
<proteinExistence type="predicted"/>
<reference evidence="1" key="1">
    <citation type="journal article" date="2021" name="New Phytol.">
        <title>Evolutionary innovations through gain and loss of genes in the ectomycorrhizal Boletales.</title>
        <authorList>
            <person name="Wu G."/>
            <person name="Miyauchi S."/>
            <person name="Morin E."/>
            <person name="Kuo A."/>
            <person name="Drula E."/>
            <person name="Varga T."/>
            <person name="Kohler A."/>
            <person name="Feng B."/>
            <person name="Cao Y."/>
            <person name="Lipzen A."/>
            <person name="Daum C."/>
            <person name="Hundley H."/>
            <person name="Pangilinan J."/>
            <person name="Johnson J."/>
            <person name="Barry K."/>
            <person name="LaButti K."/>
            <person name="Ng V."/>
            <person name="Ahrendt S."/>
            <person name="Min B."/>
            <person name="Choi I.G."/>
            <person name="Park H."/>
            <person name="Plett J.M."/>
            <person name="Magnuson J."/>
            <person name="Spatafora J.W."/>
            <person name="Nagy L.G."/>
            <person name="Henrissat B."/>
            <person name="Grigoriev I.V."/>
            <person name="Yang Z.L."/>
            <person name="Xu J."/>
            <person name="Martin F.M."/>
        </authorList>
    </citation>
    <scope>NUCLEOTIDE SEQUENCE</scope>
    <source>
        <strain evidence="1">KKN 215</strain>
    </source>
</reference>
<evidence type="ECO:0000313" key="2">
    <source>
        <dbReference type="Proteomes" id="UP000813824"/>
    </source>
</evidence>
<organism evidence="1 2">
    <name type="scientific">Cristinia sonorae</name>
    <dbReference type="NCBI Taxonomy" id="1940300"/>
    <lineage>
        <taxon>Eukaryota</taxon>
        <taxon>Fungi</taxon>
        <taxon>Dikarya</taxon>
        <taxon>Basidiomycota</taxon>
        <taxon>Agaricomycotina</taxon>
        <taxon>Agaricomycetes</taxon>
        <taxon>Agaricomycetidae</taxon>
        <taxon>Agaricales</taxon>
        <taxon>Pleurotineae</taxon>
        <taxon>Stephanosporaceae</taxon>
        <taxon>Cristinia</taxon>
    </lineage>
</organism>
<dbReference type="OrthoDB" id="9994419at2759"/>